<reference evidence="2" key="1">
    <citation type="submission" date="2018-03" db="EMBL/GenBank/DDBJ databases">
        <authorList>
            <person name="Zecchin S."/>
        </authorList>
    </citation>
    <scope>NUCLEOTIDE SEQUENCE [LARGE SCALE GENOMIC DNA]</scope>
</reference>
<organism evidence="1 2">
    <name type="scientific">Candidatus Sulfobium mesophilum</name>
    <dbReference type="NCBI Taxonomy" id="2016548"/>
    <lineage>
        <taxon>Bacteria</taxon>
        <taxon>Pseudomonadati</taxon>
        <taxon>Nitrospirota</taxon>
        <taxon>Nitrospiria</taxon>
        <taxon>Nitrospirales</taxon>
        <taxon>Nitrospiraceae</taxon>
        <taxon>Candidatus Sulfobium</taxon>
    </lineage>
</organism>
<protein>
    <submittedName>
        <fullName evidence="1">Uncharacterized protein</fullName>
    </submittedName>
</protein>
<dbReference type="EMBL" id="OUUY01000134">
    <property type="protein sequence ID" value="SPQ01989.1"/>
    <property type="molecule type" value="Genomic_DNA"/>
</dbReference>
<gene>
    <name evidence="1" type="ORF">NBG4_830006</name>
</gene>
<accession>A0A2U3QKP7</accession>
<name>A0A2U3QKP7_9BACT</name>
<proteinExistence type="predicted"/>
<evidence type="ECO:0000313" key="2">
    <source>
        <dbReference type="Proteomes" id="UP000245125"/>
    </source>
</evidence>
<sequence length="43" mass="4775">MKTATEVNKNFSKKKVKVPCSKYKAIIGLSSVALLTFTSERVK</sequence>
<evidence type="ECO:0000313" key="1">
    <source>
        <dbReference type="EMBL" id="SPQ01989.1"/>
    </source>
</evidence>
<keyword evidence="2" id="KW-1185">Reference proteome</keyword>
<dbReference type="Proteomes" id="UP000245125">
    <property type="component" value="Unassembled WGS sequence"/>
</dbReference>
<dbReference type="AlphaFoldDB" id="A0A2U3QKP7"/>